<comment type="caution">
    <text evidence="10">The sequence shown here is derived from an EMBL/GenBank/DDBJ whole genome shotgun (WGS) entry which is preliminary data.</text>
</comment>
<evidence type="ECO:0000259" key="9">
    <source>
        <dbReference type="Pfam" id="PF13231"/>
    </source>
</evidence>
<feature type="transmembrane region" description="Helical" evidence="8">
    <location>
        <begin position="106"/>
        <end position="123"/>
    </location>
</feature>
<evidence type="ECO:0000256" key="5">
    <source>
        <dbReference type="ARBA" id="ARBA00022692"/>
    </source>
</evidence>
<name>A0ABP9G8F3_9SPHI</name>
<feature type="transmembrane region" description="Helical" evidence="8">
    <location>
        <begin position="230"/>
        <end position="253"/>
    </location>
</feature>
<feature type="transmembrane region" description="Helical" evidence="8">
    <location>
        <begin position="190"/>
        <end position="209"/>
    </location>
</feature>
<feature type="domain" description="Glycosyltransferase RgtA/B/C/D-like" evidence="9">
    <location>
        <begin position="56"/>
        <end position="207"/>
    </location>
</feature>
<protein>
    <recommendedName>
        <fullName evidence="9">Glycosyltransferase RgtA/B/C/D-like domain-containing protein</fullName>
    </recommendedName>
</protein>
<gene>
    <name evidence="10" type="ORF">GCM10023313_36730</name>
</gene>
<dbReference type="PANTHER" id="PTHR33908:SF11">
    <property type="entry name" value="MEMBRANE PROTEIN"/>
    <property type="match status" value="1"/>
</dbReference>
<keyword evidence="2" id="KW-1003">Cell membrane</keyword>
<keyword evidence="3" id="KW-0328">Glycosyltransferase</keyword>
<evidence type="ECO:0000256" key="1">
    <source>
        <dbReference type="ARBA" id="ARBA00004651"/>
    </source>
</evidence>
<dbReference type="EMBL" id="BAABJI010000004">
    <property type="protein sequence ID" value="GAA4928702.1"/>
    <property type="molecule type" value="Genomic_DNA"/>
</dbReference>
<dbReference type="Proteomes" id="UP001501436">
    <property type="component" value="Unassembled WGS sequence"/>
</dbReference>
<feature type="transmembrane region" description="Helical" evidence="8">
    <location>
        <begin position="153"/>
        <end position="178"/>
    </location>
</feature>
<accession>A0ABP9G8F3</accession>
<keyword evidence="11" id="KW-1185">Reference proteome</keyword>
<evidence type="ECO:0000256" key="7">
    <source>
        <dbReference type="ARBA" id="ARBA00023136"/>
    </source>
</evidence>
<keyword evidence="7 8" id="KW-0472">Membrane</keyword>
<organism evidence="10 11">
    <name type="scientific">Mucilaginibacter defluvii</name>
    <dbReference type="NCBI Taxonomy" id="1196019"/>
    <lineage>
        <taxon>Bacteria</taxon>
        <taxon>Pseudomonadati</taxon>
        <taxon>Bacteroidota</taxon>
        <taxon>Sphingobacteriia</taxon>
        <taxon>Sphingobacteriales</taxon>
        <taxon>Sphingobacteriaceae</taxon>
        <taxon>Mucilaginibacter</taxon>
    </lineage>
</organism>
<keyword evidence="4" id="KW-0808">Transferase</keyword>
<feature type="transmembrane region" description="Helical" evidence="8">
    <location>
        <begin position="76"/>
        <end position="94"/>
    </location>
</feature>
<feature type="transmembrane region" description="Helical" evidence="8">
    <location>
        <begin position="265"/>
        <end position="285"/>
    </location>
</feature>
<dbReference type="RefSeq" id="WP_345333663.1">
    <property type="nucleotide sequence ID" value="NZ_BAABJI010000004.1"/>
</dbReference>
<evidence type="ECO:0000256" key="2">
    <source>
        <dbReference type="ARBA" id="ARBA00022475"/>
    </source>
</evidence>
<keyword evidence="6 8" id="KW-1133">Transmembrane helix</keyword>
<feature type="transmembrane region" description="Helical" evidence="8">
    <location>
        <begin position="292"/>
        <end position="311"/>
    </location>
</feature>
<evidence type="ECO:0000256" key="6">
    <source>
        <dbReference type="ARBA" id="ARBA00022989"/>
    </source>
</evidence>
<evidence type="ECO:0000256" key="3">
    <source>
        <dbReference type="ARBA" id="ARBA00022676"/>
    </source>
</evidence>
<evidence type="ECO:0000313" key="11">
    <source>
        <dbReference type="Proteomes" id="UP001501436"/>
    </source>
</evidence>
<feature type="transmembrane region" description="Helical" evidence="8">
    <location>
        <begin position="317"/>
        <end position="336"/>
    </location>
</feature>
<reference evidence="11" key="1">
    <citation type="journal article" date="2019" name="Int. J. Syst. Evol. Microbiol.">
        <title>The Global Catalogue of Microorganisms (GCM) 10K type strain sequencing project: providing services to taxonomists for standard genome sequencing and annotation.</title>
        <authorList>
            <consortium name="The Broad Institute Genomics Platform"/>
            <consortium name="The Broad Institute Genome Sequencing Center for Infectious Disease"/>
            <person name="Wu L."/>
            <person name="Ma J."/>
        </authorList>
    </citation>
    <scope>NUCLEOTIDE SEQUENCE [LARGE SCALE GENOMIC DNA]</scope>
    <source>
        <strain evidence="11">JCM 18283</strain>
    </source>
</reference>
<comment type="subcellular location">
    <subcellularLocation>
        <location evidence="1">Cell membrane</location>
        <topology evidence="1">Multi-pass membrane protein</topology>
    </subcellularLocation>
</comment>
<evidence type="ECO:0000313" key="10">
    <source>
        <dbReference type="EMBL" id="GAA4928702.1"/>
    </source>
</evidence>
<dbReference type="Pfam" id="PF13231">
    <property type="entry name" value="PMT_2"/>
    <property type="match status" value="1"/>
</dbReference>
<dbReference type="InterPro" id="IPR050297">
    <property type="entry name" value="LipidA_mod_glycosyltrf_83"/>
</dbReference>
<evidence type="ECO:0000256" key="8">
    <source>
        <dbReference type="SAM" id="Phobius"/>
    </source>
</evidence>
<evidence type="ECO:0000256" key="4">
    <source>
        <dbReference type="ARBA" id="ARBA00022679"/>
    </source>
</evidence>
<dbReference type="PANTHER" id="PTHR33908">
    <property type="entry name" value="MANNOSYLTRANSFERASE YKCB-RELATED"/>
    <property type="match status" value="1"/>
</dbReference>
<keyword evidence="5 8" id="KW-0812">Transmembrane</keyword>
<dbReference type="PROSITE" id="PS51257">
    <property type="entry name" value="PROKAR_LIPOPROTEIN"/>
    <property type="match status" value="1"/>
</dbReference>
<dbReference type="InterPro" id="IPR038731">
    <property type="entry name" value="RgtA/B/C-like"/>
</dbReference>
<proteinExistence type="predicted"/>
<sequence length="570" mass="65718">MLSIKNTYAKNSDRYIGSFLAVWTLFNIIQACTLELHSDEAYYWLYSRFLDWGYFDHPPIVALFIRAGDLLMHNELGLRFINIFSSTASLFLLWKTAERCGASARWFILVAGGMFTLHIYGFITTPDGPLLFFTALFFYVYQRYLQKDTWPQAVLLGIILAGLLYSKYHGILLVGFTILADIKILKRGTFWLIALMALALYTPHILWQINHNYPSVAYHLADRSEKTYRFDYTFFYMLSQVLMAGVLTGWLLFYRGFALRASDNFTRVLKVNFIGTILFFLFTSLRGEVQPQWTIIAFAALLTWLSAQLSVTTPPKWLQQLAVANIIIIAVIRLLVIAQPAPVKQVQAIKKFFGYKDWAHTIKQKAGDSWVVMNDGFQLPAKYCYYNNTLKCFSYDSRYYRLTQFEIWPLEDSVQNKRVFYVAREPDNATTDTISTATGKWYTGWIDSLRTYQRVTITTNEKKLTLKPGQAHTFNLTITNPYQYPISFSNTGIKQKVILEACFFDGKQEVDVQVADNSFNKLQIKPGRNAHFAFTVKAPSKKGRYDMLFSLHTTPFNGNRNSGFITFVVE</sequence>